<dbReference type="PANTHER" id="PTHR13360">
    <property type="entry name" value="ACTIVATING SIGNAL COINTEGRATOR 1 COMPLEX SUBUNIT 1"/>
    <property type="match status" value="1"/>
</dbReference>
<dbReference type="EMBL" id="KQ947413">
    <property type="protein sequence ID" value="KUJ18287.1"/>
    <property type="molecule type" value="Genomic_DNA"/>
</dbReference>
<keyword evidence="2" id="KW-0732">Signal</keyword>
<dbReference type="InterPro" id="IPR019510">
    <property type="entry name" value="AKAP7-like_phosphoesterase"/>
</dbReference>
<dbReference type="GO" id="GO:0006307">
    <property type="term" value="P:DNA alkylation repair"/>
    <property type="evidence" value="ECO:0007669"/>
    <property type="project" value="InterPro"/>
</dbReference>
<name>A0A194XEU3_MOLSC</name>
<proteinExistence type="predicted"/>
<dbReference type="Pfam" id="PF10469">
    <property type="entry name" value="AKAP7_NLS"/>
    <property type="match status" value="1"/>
</dbReference>
<feature type="compositionally biased region" description="Basic and acidic residues" evidence="1">
    <location>
        <begin position="108"/>
        <end position="126"/>
    </location>
</feature>
<dbReference type="GeneID" id="28824560"/>
<gene>
    <name evidence="4" type="ORF">LY89DRAFT_684208</name>
</gene>
<feature type="chain" id="PRO_5008268212" description="A-kinase anchor protein 7-like phosphoesterase domain-containing protein" evidence="2">
    <location>
        <begin position="25"/>
        <end position="268"/>
    </location>
</feature>
<dbReference type="Gene3D" id="3.90.1140.10">
    <property type="entry name" value="Cyclic phosphodiesterase"/>
    <property type="match status" value="1"/>
</dbReference>
<keyword evidence="5" id="KW-1185">Reference proteome</keyword>
<feature type="region of interest" description="Disordered" evidence="1">
    <location>
        <begin position="102"/>
        <end position="126"/>
    </location>
</feature>
<evidence type="ECO:0000313" key="5">
    <source>
        <dbReference type="Proteomes" id="UP000070700"/>
    </source>
</evidence>
<dbReference type="RefSeq" id="XP_018072642.1">
    <property type="nucleotide sequence ID" value="XM_018214834.1"/>
</dbReference>
<dbReference type="PANTHER" id="PTHR13360:SF1">
    <property type="entry name" value="ACTIVATING SIGNAL COINTEGRATOR 1 COMPLEX SUBUNIT 1"/>
    <property type="match status" value="1"/>
</dbReference>
<dbReference type="GO" id="GO:0005634">
    <property type="term" value="C:nucleus"/>
    <property type="evidence" value="ECO:0007669"/>
    <property type="project" value="TreeGrafter"/>
</dbReference>
<evidence type="ECO:0000256" key="1">
    <source>
        <dbReference type="SAM" id="MobiDB-lite"/>
    </source>
</evidence>
<dbReference type="OrthoDB" id="277832at2759"/>
<evidence type="ECO:0000256" key="2">
    <source>
        <dbReference type="SAM" id="SignalP"/>
    </source>
</evidence>
<evidence type="ECO:0000313" key="4">
    <source>
        <dbReference type="EMBL" id="KUJ18287.1"/>
    </source>
</evidence>
<dbReference type="STRING" id="149040.A0A194XEU3"/>
<accession>A0A194XEU3</accession>
<dbReference type="InParanoid" id="A0A194XEU3"/>
<dbReference type="Proteomes" id="UP000070700">
    <property type="component" value="Unassembled WGS sequence"/>
</dbReference>
<feature type="domain" description="A-kinase anchor protein 7-like phosphoesterase" evidence="3">
    <location>
        <begin position="14"/>
        <end position="264"/>
    </location>
</feature>
<protein>
    <recommendedName>
        <fullName evidence="3">A-kinase anchor protein 7-like phosphoesterase domain-containing protein</fullName>
    </recommendedName>
</protein>
<feature type="signal peptide" evidence="2">
    <location>
        <begin position="1"/>
        <end position="24"/>
    </location>
</feature>
<dbReference type="KEGG" id="psco:LY89DRAFT_684208"/>
<sequence length="268" mass="29525">MPPKAAKAAAPKLTHFLCLPLVTASSRPQLQNSLSSFRENVSKIKTPELPDGIPERAIRPVGTLHLTLGVMSLVTEEKVQGALKLLQEIDIKELLSAPSPVKFSGKGKGKDDAPPGKAEEVAEDVSKPEPLKVTLQGLRSMHNASKTSILYSSPLDPDLRLYQFGSKLRDIFAEAEFMEEVKRKLLLHATVLNTIYAKGVKKGGTGHGKKGRAKLVIDAREILEEYEEFVWMEDVRMEKVAICRMGAKLGEDGEEKYEVEGEIEVPEL</sequence>
<reference evidence="4 5" key="1">
    <citation type="submission" date="2015-10" db="EMBL/GenBank/DDBJ databases">
        <title>Full genome of DAOMC 229536 Phialocephala scopiformis, a fungal endophyte of spruce producing the potent anti-insectan compound rugulosin.</title>
        <authorList>
            <consortium name="DOE Joint Genome Institute"/>
            <person name="Walker A.K."/>
            <person name="Frasz S.L."/>
            <person name="Seifert K.A."/>
            <person name="Miller J.D."/>
            <person name="Mondo S.J."/>
            <person name="Labutti K."/>
            <person name="Lipzen A."/>
            <person name="Dockter R."/>
            <person name="Kennedy M."/>
            <person name="Grigoriev I.V."/>
            <person name="Spatafora J.W."/>
        </authorList>
    </citation>
    <scope>NUCLEOTIDE SEQUENCE [LARGE SCALE GENOMIC DNA]</scope>
    <source>
        <strain evidence="4 5">CBS 120377</strain>
    </source>
</reference>
<organism evidence="4 5">
    <name type="scientific">Mollisia scopiformis</name>
    <name type="common">Conifer needle endophyte fungus</name>
    <name type="synonym">Phialocephala scopiformis</name>
    <dbReference type="NCBI Taxonomy" id="149040"/>
    <lineage>
        <taxon>Eukaryota</taxon>
        <taxon>Fungi</taxon>
        <taxon>Dikarya</taxon>
        <taxon>Ascomycota</taxon>
        <taxon>Pezizomycotina</taxon>
        <taxon>Leotiomycetes</taxon>
        <taxon>Helotiales</taxon>
        <taxon>Mollisiaceae</taxon>
        <taxon>Mollisia</taxon>
    </lineage>
</organism>
<dbReference type="AlphaFoldDB" id="A0A194XEU3"/>
<dbReference type="InterPro" id="IPR009210">
    <property type="entry name" value="ASCC1"/>
</dbReference>
<dbReference type="GO" id="GO:0006355">
    <property type="term" value="P:regulation of DNA-templated transcription"/>
    <property type="evidence" value="ECO:0007669"/>
    <property type="project" value="TreeGrafter"/>
</dbReference>
<evidence type="ECO:0000259" key="3">
    <source>
        <dbReference type="Pfam" id="PF10469"/>
    </source>
</evidence>